<evidence type="ECO:0000256" key="1">
    <source>
        <dbReference type="SAM" id="SignalP"/>
    </source>
</evidence>
<evidence type="ECO:0000313" key="2">
    <source>
        <dbReference type="EMBL" id="GAA4875429.1"/>
    </source>
</evidence>
<dbReference type="Proteomes" id="UP001501752">
    <property type="component" value="Unassembled WGS sequence"/>
</dbReference>
<keyword evidence="3" id="KW-1185">Reference proteome</keyword>
<dbReference type="RefSeq" id="WP_345700333.1">
    <property type="nucleotide sequence ID" value="NZ_BAABIS010000001.1"/>
</dbReference>
<sequence>MKRRNLLLFLGGAATAVAVATVPSWGEDAPPSGAKGPKPRTATAELDRLLPSLAPLREAQWLIDSDLDGSRSIPSPDHVVVGFLRTRPGLFAELKGRYAFEPVPKLNLDGFTAKHLAPVAPGEATWVRSEDFDASLGARMHVTFDAGSDLVYFEAINPKQPQPSGTPQPGASASG</sequence>
<dbReference type="EMBL" id="BAABIS010000001">
    <property type="protein sequence ID" value="GAA4875429.1"/>
    <property type="molecule type" value="Genomic_DNA"/>
</dbReference>
<protein>
    <submittedName>
        <fullName evidence="2">Uncharacterized protein</fullName>
    </submittedName>
</protein>
<accession>A0ABP9ED37</accession>
<comment type="caution">
    <text evidence="2">The sequence shown here is derived from an EMBL/GenBank/DDBJ whole genome shotgun (WGS) entry which is preliminary data.</text>
</comment>
<organism evidence="2 3">
    <name type="scientific">Kitasatospora terrestris</name>
    <dbReference type="NCBI Taxonomy" id="258051"/>
    <lineage>
        <taxon>Bacteria</taxon>
        <taxon>Bacillati</taxon>
        <taxon>Actinomycetota</taxon>
        <taxon>Actinomycetes</taxon>
        <taxon>Kitasatosporales</taxon>
        <taxon>Streptomycetaceae</taxon>
        <taxon>Kitasatospora</taxon>
    </lineage>
</organism>
<gene>
    <name evidence="2" type="ORF">GCM10023235_63470</name>
</gene>
<proteinExistence type="predicted"/>
<reference evidence="3" key="1">
    <citation type="journal article" date="2019" name="Int. J. Syst. Evol. Microbiol.">
        <title>The Global Catalogue of Microorganisms (GCM) 10K type strain sequencing project: providing services to taxonomists for standard genome sequencing and annotation.</title>
        <authorList>
            <consortium name="The Broad Institute Genomics Platform"/>
            <consortium name="The Broad Institute Genome Sequencing Center for Infectious Disease"/>
            <person name="Wu L."/>
            <person name="Ma J."/>
        </authorList>
    </citation>
    <scope>NUCLEOTIDE SEQUENCE [LARGE SCALE GENOMIC DNA]</scope>
    <source>
        <strain evidence="3">JCM 13006</strain>
    </source>
</reference>
<feature type="signal peptide" evidence="1">
    <location>
        <begin position="1"/>
        <end position="20"/>
    </location>
</feature>
<feature type="chain" id="PRO_5046848128" evidence="1">
    <location>
        <begin position="21"/>
        <end position="175"/>
    </location>
</feature>
<evidence type="ECO:0000313" key="3">
    <source>
        <dbReference type="Proteomes" id="UP001501752"/>
    </source>
</evidence>
<name>A0ABP9ED37_9ACTN</name>
<keyword evidence="1" id="KW-0732">Signal</keyword>